<evidence type="ECO:0000313" key="5">
    <source>
        <dbReference type="Proteomes" id="UP000694846"/>
    </source>
</evidence>
<dbReference type="InterPro" id="IPR004143">
    <property type="entry name" value="BPL_LPL_catalytic"/>
</dbReference>
<gene>
    <name evidence="4" type="primary">HLCS</name>
    <name evidence="6" type="synonym">LOC112691384</name>
    <name evidence="4" type="ORF">g.6829</name>
</gene>
<dbReference type="InterPro" id="IPR045864">
    <property type="entry name" value="aa-tRNA-synth_II/BPL/LPL"/>
</dbReference>
<dbReference type="NCBIfam" id="TIGR00121">
    <property type="entry name" value="birA_ligase"/>
    <property type="match status" value="1"/>
</dbReference>
<dbReference type="Gene3D" id="3.30.930.10">
    <property type="entry name" value="Bira Bifunctional Protein, Domain 2"/>
    <property type="match status" value="1"/>
</dbReference>
<comment type="similarity">
    <text evidence="1">Belongs to the biotin--protein ligase family.</text>
</comment>
<dbReference type="OrthoDB" id="10250105at2759"/>
<keyword evidence="2 4" id="KW-0436">Ligase</keyword>
<dbReference type="GO" id="GO:0005737">
    <property type="term" value="C:cytoplasm"/>
    <property type="evidence" value="ECO:0007669"/>
    <property type="project" value="TreeGrafter"/>
</dbReference>
<dbReference type="PANTHER" id="PTHR12835:SF5">
    <property type="entry name" value="BIOTIN--PROTEIN LIGASE"/>
    <property type="match status" value="1"/>
</dbReference>
<dbReference type="InterPro" id="IPR003142">
    <property type="entry name" value="BPL_C"/>
</dbReference>
<evidence type="ECO:0000259" key="3">
    <source>
        <dbReference type="PROSITE" id="PS51733"/>
    </source>
</evidence>
<reference evidence="6" key="2">
    <citation type="submission" date="2025-04" db="UniProtKB">
        <authorList>
            <consortium name="RefSeq"/>
        </authorList>
    </citation>
    <scope>IDENTIFICATION</scope>
    <source>
        <tissue evidence="6">Whole body</tissue>
    </source>
</reference>
<feature type="domain" description="BPL/LPL catalytic" evidence="3">
    <location>
        <begin position="750"/>
        <end position="945"/>
    </location>
</feature>
<name>A0A2S2QPM7_9HEMI</name>
<dbReference type="InterPro" id="IPR004408">
    <property type="entry name" value="Biotin_CoA_COase_ligase"/>
</dbReference>
<organism evidence="4">
    <name type="scientific">Sipha flava</name>
    <name type="common">yellow sugarcane aphid</name>
    <dbReference type="NCBI Taxonomy" id="143950"/>
    <lineage>
        <taxon>Eukaryota</taxon>
        <taxon>Metazoa</taxon>
        <taxon>Ecdysozoa</taxon>
        <taxon>Arthropoda</taxon>
        <taxon>Hexapoda</taxon>
        <taxon>Insecta</taxon>
        <taxon>Pterygota</taxon>
        <taxon>Neoptera</taxon>
        <taxon>Paraneoptera</taxon>
        <taxon>Hemiptera</taxon>
        <taxon>Sternorrhyncha</taxon>
        <taxon>Aphidomorpha</taxon>
        <taxon>Aphidoidea</taxon>
        <taxon>Aphididae</taxon>
        <taxon>Sipha</taxon>
    </lineage>
</organism>
<protein>
    <submittedName>
        <fullName evidence="4 6">Biotin--protein ligase</fullName>
    </submittedName>
</protein>
<dbReference type="Pfam" id="PF03099">
    <property type="entry name" value="BPL_LplA_LipB"/>
    <property type="match status" value="1"/>
</dbReference>
<proteinExistence type="inferred from homology"/>
<dbReference type="GO" id="GO:0004077">
    <property type="term" value="F:biotin--[biotin carboxyl-carrier protein] ligase activity"/>
    <property type="evidence" value="ECO:0007669"/>
    <property type="project" value="InterPro"/>
</dbReference>
<reference evidence="4" key="1">
    <citation type="submission" date="2018-04" db="EMBL/GenBank/DDBJ databases">
        <title>Transcriptome assembly of Sipha flava.</title>
        <authorList>
            <person name="Scully E.D."/>
            <person name="Geib S.M."/>
            <person name="Palmer N.A."/>
            <person name="Koch K."/>
            <person name="Bradshaw J."/>
            <person name="Heng-Moss T."/>
            <person name="Sarath G."/>
        </authorList>
    </citation>
    <scope>NUCLEOTIDE SEQUENCE</scope>
</reference>
<sequence>MLLTLYYMATTWFQSYRLSNIKSNLKKILSNNLTLVVYKEKDFVDLENENLYSKRNSDIFLSLRPRGITSDSCKNARSAQLDQMLSFVGHKRSCSILPEQILNVDSWILIPSNQVTFPALLNTHKLLSLNLESKLHILIEANYRMFNSHNNIKKCLIEDFGVPKAWNADENFGILLETDLDHFTKLTNNFMANAEPLYLGNHMELLRIQTVKVEGQPCDVDYHESIASNIDFVYNLQDNFGSKSNLTSFQWKNYCDTLQAVSKAATNVLKSGKSINFCSAVLSRDTVNEINLDEYVIIENVSDEVDGALGKVQPEYFTENKIENNTFQALDTSKVNQLHYVQFDNGINGKFNNNYDDESSSNTSSNESISFRKIVLTPIEENEVKLSNGIKPIKSSPDVFGLYKNSLNSPMMRSHHSFSDFSNGIDSKPRCHTPVHHSGESKTGKPPNIIIFSDSASSAQQIEHSLESVLHRYRYTIYTLSLEKMLYSPWASQATMVVVYGTVPDELYPLLEDYLLTEGGRVLCLCSDFLGTLLPTAFSTAEVRSDDIVSFTYRPLSMRTSLLHHVLCYQPSTPNNDHFPSENGIKKEVSSDVVDIFDSNNKHHSINIEVLAAEDTWETPSIILATTPSGGKVIFSQVHLEIDPHQNGEVVHTTMEDRHLLIKDLLSTHLGLDCLSCEQEPKHTPAYLLGIESDKVEFLTSLRGKVSHNSLLILKDLKVQFCTKNEMCVGASEYSLPVIYNEFPINFNIEEYFQNLHTEKLGRLVIFGEVMSSSMKLLNDPIFWHGLVVIPKQQITGIGRGGNKWLSPNGCAMFSVQLHIPFDSKLGQRLALLQHVVALSVVSAICSLPGGYDKLDLGLKWPNDIYAGGNAKIGGLVISSSAVGNVAICSIGCGVNLNNSLPTTCINDIIIEHNTHTHNHLKTLTFEQYFGAVFTELERLLNQVQNGNVDIIFDLYYKYWLHSNSEVNVLRPNKTSFKATVIGLDDHGFLRVRSEDGEIIDVRPDGNSFDMLSGLISPK</sequence>
<accession>A0A2S2QPM7</accession>
<dbReference type="Proteomes" id="UP000694846">
    <property type="component" value="Unplaced"/>
</dbReference>
<evidence type="ECO:0000256" key="2">
    <source>
        <dbReference type="ARBA" id="ARBA00022598"/>
    </source>
</evidence>
<dbReference type="Pfam" id="PF02237">
    <property type="entry name" value="BPL_C"/>
    <property type="match status" value="1"/>
</dbReference>
<evidence type="ECO:0000313" key="6">
    <source>
        <dbReference type="RefSeq" id="XP_025421413.1"/>
    </source>
</evidence>
<keyword evidence="5" id="KW-1185">Reference proteome</keyword>
<dbReference type="PANTHER" id="PTHR12835">
    <property type="entry name" value="BIOTIN PROTEIN LIGASE"/>
    <property type="match status" value="1"/>
</dbReference>
<dbReference type="EMBL" id="GGMS01009879">
    <property type="protein sequence ID" value="MBY79082.1"/>
    <property type="molecule type" value="Transcribed_RNA"/>
</dbReference>
<evidence type="ECO:0000313" key="4">
    <source>
        <dbReference type="EMBL" id="MBY79082.1"/>
    </source>
</evidence>
<dbReference type="AlphaFoldDB" id="A0A2S2QPM7"/>
<dbReference type="SUPFAM" id="SSF55681">
    <property type="entry name" value="Class II aaRS and biotin synthetases"/>
    <property type="match status" value="1"/>
</dbReference>
<dbReference type="PROSITE" id="PS51733">
    <property type="entry name" value="BPL_LPL_CATALYTIC"/>
    <property type="match status" value="1"/>
</dbReference>
<dbReference type="RefSeq" id="XP_025421413.1">
    <property type="nucleotide sequence ID" value="XM_025565628.1"/>
</dbReference>
<evidence type="ECO:0000256" key="1">
    <source>
        <dbReference type="ARBA" id="ARBA00009934"/>
    </source>
</evidence>